<dbReference type="InterPro" id="IPR000277">
    <property type="entry name" value="Cys/Met-Metab_PyrdxlP-dep_enz"/>
</dbReference>
<dbReference type="Gene3D" id="3.40.640.10">
    <property type="entry name" value="Type I PLP-dependent aspartate aminotransferase-like (Major domain)"/>
    <property type="match status" value="1"/>
</dbReference>
<dbReference type="GO" id="GO:0019346">
    <property type="term" value="P:transsulfuration"/>
    <property type="evidence" value="ECO:0007669"/>
    <property type="project" value="InterPro"/>
</dbReference>
<keyword evidence="7" id="KW-0456">Lyase</keyword>
<dbReference type="PANTHER" id="PTHR11808">
    <property type="entry name" value="TRANS-SULFURATION ENZYME FAMILY MEMBER"/>
    <property type="match status" value="1"/>
</dbReference>
<dbReference type="CDD" id="cd00614">
    <property type="entry name" value="CGS_like"/>
    <property type="match status" value="1"/>
</dbReference>
<reference evidence="7 8" key="1">
    <citation type="submission" date="2013-08" db="EMBL/GenBank/DDBJ databases">
        <title>Genome sequencing of Lysobacter.</title>
        <authorList>
            <person name="Zhang S."/>
            <person name="Wang G."/>
        </authorList>
    </citation>
    <scope>NUCLEOTIDE SEQUENCE [LARGE SCALE GENOMIC DNA]</scope>
    <source>
        <strain evidence="7 8">Ko07</strain>
    </source>
</reference>
<organism evidence="7 8">
    <name type="scientific">Lysobacter concretionis Ko07 = DSM 16239</name>
    <dbReference type="NCBI Taxonomy" id="1122185"/>
    <lineage>
        <taxon>Bacteria</taxon>
        <taxon>Pseudomonadati</taxon>
        <taxon>Pseudomonadota</taxon>
        <taxon>Gammaproteobacteria</taxon>
        <taxon>Lysobacterales</taxon>
        <taxon>Lysobacteraceae</taxon>
        <taxon>Novilysobacter</taxon>
    </lineage>
</organism>
<feature type="modified residue" description="N6-(pyridoxal phosphate)lysine" evidence="4">
    <location>
        <position position="208"/>
    </location>
</feature>
<dbReference type="NCBIfam" id="NF005871">
    <property type="entry name" value="PRK07811.1"/>
    <property type="match status" value="1"/>
</dbReference>
<keyword evidence="8" id="KW-1185">Reference proteome</keyword>
<accession>A0A0A0ER67</accession>
<dbReference type="PANTHER" id="PTHR11808:SF15">
    <property type="entry name" value="CYSTATHIONINE GAMMA-LYASE"/>
    <property type="match status" value="1"/>
</dbReference>
<evidence type="ECO:0000256" key="3">
    <source>
        <dbReference type="ARBA" id="ARBA00022898"/>
    </source>
</evidence>
<dbReference type="Pfam" id="PF01053">
    <property type="entry name" value="Cys_Met_Meta_PP"/>
    <property type="match status" value="1"/>
</dbReference>
<dbReference type="eggNOG" id="COG0626">
    <property type="taxonomic scope" value="Bacteria"/>
</dbReference>
<dbReference type="InterPro" id="IPR015424">
    <property type="entry name" value="PyrdxlP-dep_Trfase"/>
</dbReference>
<dbReference type="AlphaFoldDB" id="A0A0A0ER67"/>
<proteinExistence type="inferred from homology"/>
<protein>
    <submittedName>
        <fullName evidence="7">Cystathionine beta-lyase</fullName>
    </submittedName>
</protein>
<dbReference type="EMBL" id="AVPS01000001">
    <property type="protein sequence ID" value="KGM52939.1"/>
    <property type="molecule type" value="Genomic_DNA"/>
</dbReference>
<dbReference type="FunFam" id="3.90.1150.10:FF:000008">
    <property type="entry name" value="Cystathionine gamma-synthase"/>
    <property type="match status" value="1"/>
</dbReference>
<evidence type="ECO:0000256" key="2">
    <source>
        <dbReference type="ARBA" id="ARBA00009077"/>
    </source>
</evidence>
<evidence type="ECO:0000313" key="8">
    <source>
        <dbReference type="Proteomes" id="UP000030017"/>
    </source>
</evidence>
<evidence type="ECO:0000256" key="1">
    <source>
        <dbReference type="ARBA" id="ARBA00001933"/>
    </source>
</evidence>
<evidence type="ECO:0000313" key="7">
    <source>
        <dbReference type="EMBL" id="KGM52939.1"/>
    </source>
</evidence>
<feature type="region of interest" description="Disordered" evidence="6">
    <location>
        <begin position="1"/>
        <end position="30"/>
    </location>
</feature>
<dbReference type="Gene3D" id="3.90.1150.10">
    <property type="entry name" value="Aspartate Aminotransferase, domain 1"/>
    <property type="match status" value="1"/>
</dbReference>
<dbReference type="GO" id="GO:0005737">
    <property type="term" value="C:cytoplasm"/>
    <property type="evidence" value="ECO:0007669"/>
    <property type="project" value="TreeGrafter"/>
</dbReference>
<dbReference type="OrthoDB" id="9805807at2"/>
<dbReference type="InterPro" id="IPR015421">
    <property type="entry name" value="PyrdxlP-dep_Trfase_major"/>
</dbReference>
<dbReference type="GO" id="GO:0004123">
    <property type="term" value="F:cystathionine gamma-lyase activity"/>
    <property type="evidence" value="ECO:0007669"/>
    <property type="project" value="TreeGrafter"/>
</dbReference>
<dbReference type="GO" id="GO:0019343">
    <property type="term" value="P:cysteine biosynthetic process via cystathionine"/>
    <property type="evidence" value="ECO:0007669"/>
    <property type="project" value="TreeGrafter"/>
</dbReference>
<evidence type="ECO:0000256" key="5">
    <source>
        <dbReference type="RuleBase" id="RU362118"/>
    </source>
</evidence>
<gene>
    <name evidence="7" type="ORF">N792_01540</name>
</gene>
<comment type="cofactor">
    <cofactor evidence="1 5">
        <name>pyridoxal 5'-phosphate</name>
        <dbReference type="ChEBI" id="CHEBI:597326"/>
    </cofactor>
</comment>
<dbReference type="PIRSF" id="PIRSF001434">
    <property type="entry name" value="CGS"/>
    <property type="match status" value="1"/>
</dbReference>
<dbReference type="Proteomes" id="UP000030017">
    <property type="component" value="Unassembled WGS sequence"/>
</dbReference>
<keyword evidence="3 4" id="KW-0663">Pyridoxal phosphate</keyword>
<dbReference type="STRING" id="1122185.N792_01540"/>
<dbReference type="SUPFAM" id="SSF53383">
    <property type="entry name" value="PLP-dependent transferases"/>
    <property type="match status" value="1"/>
</dbReference>
<comment type="similarity">
    <text evidence="2 5">Belongs to the trans-sulfuration enzymes family.</text>
</comment>
<dbReference type="GO" id="GO:0030170">
    <property type="term" value="F:pyridoxal phosphate binding"/>
    <property type="evidence" value="ECO:0007669"/>
    <property type="project" value="InterPro"/>
</dbReference>
<sequence>MSNIPPRDVGSKPGLGTLAIHAGQSPDPSTGAVMTPIYQTSTYVQSSPGVHQGYEYSRSHNPTRFAYERCVAALESGTRGFAFASGLAATSTILEMLDTGSHVIAMDDVYGGTYRLFERVRRRSAGLDFSWIDLSDAAALEAAIRPETRMVWIETPTNPLLKLVDIAQIAEIARKRGLIVVVDNTFCSPILQRPLELGAHIVMHSATKYLNGHSDIVGGMAVVGDDNDLAEELAFLQNSIGAVQGPFDSFLALRGLKTLHLRMKAHCENAQVLAEWLATHPAIEKVIYPGLKSHPQHELAKRQMHGFGGMVSIYLKGGAEAAKRFCERTKLFALAESLGGVESLVNLPAIMTHASVPAERRAALGVTDNLVRLSVGVEDADDLVPDLQVALS</sequence>
<evidence type="ECO:0000256" key="6">
    <source>
        <dbReference type="SAM" id="MobiDB-lite"/>
    </source>
</evidence>
<evidence type="ECO:0000256" key="4">
    <source>
        <dbReference type="PIRSR" id="PIRSR001434-2"/>
    </source>
</evidence>
<name>A0A0A0ER67_9GAMM</name>
<dbReference type="GO" id="GO:0003962">
    <property type="term" value="F:cystathionine gamma-synthase activity"/>
    <property type="evidence" value="ECO:0007669"/>
    <property type="project" value="TreeGrafter"/>
</dbReference>
<dbReference type="FunFam" id="3.40.640.10:FF:000009">
    <property type="entry name" value="Cystathionine gamma-synthase homolog"/>
    <property type="match status" value="1"/>
</dbReference>
<comment type="caution">
    <text evidence="7">The sequence shown here is derived from an EMBL/GenBank/DDBJ whole genome shotgun (WGS) entry which is preliminary data.</text>
</comment>
<dbReference type="InterPro" id="IPR015422">
    <property type="entry name" value="PyrdxlP-dep_Trfase_small"/>
</dbReference>
<dbReference type="RefSeq" id="WP_036191807.1">
    <property type="nucleotide sequence ID" value="NZ_AVPS01000001.1"/>
</dbReference>